<name>A0A919XXY4_9BACL</name>
<dbReference type="AlphaFoldDB" id="A0A919XXY4"/>
<dbReference type="InterPro" id="IPR010499">
    <property type="entry name" value="AraC_E-bd"/>
</dbReference>
<reference evidence="2" key="1">
    <citation type="submission" date="2021-03" db="EMBL/GenBank/DDBJ databases">
        <title>Antimicrobial resistance genes in bacteria isolated from Japanese honey, and their potential for conferring macrolide and lincosamide resistance in the American foulbrood pathogen Paenibacillus larvae.</title>
        <authorList>
            <person name="Okamoto M."/>
            <person name="Kumagai M."/>
            <person name="Kanamori H."/>
            <person name="Takamatsu D."/>
        </authorList>
    </citation>
    <scope>NUCLEOTIDE SEQUENCE</scope>
    <source>
        <strain evidence="2">J41TS4</strain>
    </source>
</reference>
<proteinExistence type="predicted"/>
<gene>
    <name evidence="2" type="ORF">J41TS4_07870</name>
</gene>
<feature type="domain" description="AraC effector-binding" evidence="1">
    <location>
        <begin position="4"/>
        <end position="145"/>
    </location>
</feature>
<accession>A0A919XXY4</accession>
<evidence type="ECO:0000313" key="2">
    <source>
        <dbReference type="EMBL" id="GIO41029.1"/>
    </source>
</evidence>
<keyword evidence="3" id="KW-1185">Reference proteome</keyword>
<dbReference type="SUPFAM" id="SSF55136">
    <property type="entry name" value="Probable bacterial effector-binding domain"/>
    <property type="match status" value="1"/>
</dbReference>
<evidence type="ECO:0000313" key="3">
    <source>
        <dbReference type="Proteomes" id="UP000678895"/>
    </source>
</evidence>
<dbReference type="Proteomes" id="UP000678895">
    <property type="component" value="Unassembled WGS sequence"/>
</dbReference>
<comment type="caution">
    <text evidence="2">The sequence shown here is derived from an EMBL/GenBank/DDBJ whole genome shotgun (WGS) entry which is preliminary data.</text>
</comment>
<dbReference type="EMBL" id="BORS01000002">
    <property type="protein sequence ID" value="GIO41029.1"/>
    <property type="molecule type" value="Genomic_DNA"/>
</dbReference>
<dbReference type="InterPro" id="IPR011256">
    <property type="entry name" value="Reg_factor_effector_dom_sf"/>
</dbReference>
<organism evidence="2 3">
    <name type="scientific">Paenibacillus apis</name>
    <dbReference type="NCBI Taxonomy" id="1792174"/>
    <lineage>
        <taxon>Bacteria</taxon>
        <taxon>Bacillati</taxon>
        <taxon>Bacillota</taxon>
        <taxon>Bacilli</taxon>
        <taxon>Bacillales</taxon>
        <taxon>Paenibacillaceae</taxon>
        <taxon>Paenibacillus</taxon>
    </lineage>
</organism>
<dbReference type="Pfam" id="PF06445">
    <property type="entry name" value="GyrI-like"/>
    <property type="match status" value="1"/>
</dbReference>
<dbReference type="InterPro" id="IPR029442">
    <property type="entry name" value="GyrI-like"/>
</dbReference>
<dbReference type="Gene3D" id="3.20.80.10">
    <property type="entry name" value="Regulatory factor, effector binding domain"/>
    <property type="match status" value="1"/>
</dbReference>
<protein>
    <recommendedName>
        <fullName evidence="1">AraC effector-binding domain-containing protein</fullName>
    </recommendedName>
</protein>
<sequence>MFNIDVRLLRHYDKISFAEDLEQPIRELELRNSLNSVMFLGKVGVSISCENLLNRNLDRFSSIFVVLEPGDDDAEDTFCLPGGRYLTLRFHGTHKKAEPAYIKMFQYMDQKGYVPAGDSLEFALIDYGLTNDPSKFTTEIQIPYQTI</sequence>
<dbReference type="SMART" id="SM00871">
    <property type="entry name" value="AraC_E_bind"/>
    <property type="match status" value="1"/>
</dbReference>
<evidence type="ECO:0000259" key="1">
    <source>
        <dbReference type="SMART" id="SM00871"/>
    </source>
</evidence>